<dbReference type="CDD" id="cd06260">
    <property type="entry name" value="DUF820-like"/>
    <property type="match status" value="1"/>
</dbReference>
<proteinExistence type="predicted"/>
<keyword evidence="3" id="KW-1185">Reference proteome</keyword>
<evidence type="ECO:0000313" key="3">
    <source>
        <dbReference type="Proteomes" id="UP000548632"/>
    </source>
</evidence>
<sequence>MTLPRMLLDANELGIRLEMVNGLPLWEAQPVYRHQKAIDRIVKTIRPVSNTIHPCGCIYAIDVYIQFGTSLKRPDIAIFCQEPPDDQQDSALTIIPEAVIEVVSKGYEAKDLQIAPPFYLSHGIKDVIVFDPATLLVLHLRQHHATRLISPVELTLECGCQVTV</sequence>
<reference evidence="2 3" key="1">
    <citation type="journal article" date="2020" name="Arch. Microbiol.">
        <title>The genome sequence of the giant phototrophic gammaproteobacterium Thiospirillum jenense gives insight into its physiological properties and phylogenetic relationships.</title>
        <authorList>
            <person name="Imhoff J.F."/>
            <person name="Meyer T.E."/>
            <person name="Kyndt J.A."/>
        </authorList>
    </citation>
    <scope>NUCLEOTIDE SEQUENCE [LARGE SCALE GENOMIC DNA]</scope>
    <source>
        <strain evidence="2 3">DSM 216</strain>
    </source>
</reference>
<accession>A0A839H6B3</accession>
<keyword evidence="2" id="KW-0255">Endonuclease</keyword>
<evidence type="ECO:0000313" key="2">
    <source>
        <dbReference type="EMBL" id="MBB1125353.1"/>
    </source>
</evidence>
<dbReference type="RefSeq" id="WP_182582631.1">
    <property type="nucleotide sequence ID" value="NZ_JABVCQ010000006.1"/>
</dbReference>
<dbReference type="EMBL" id="JABVCQ010000006">
    <property type="protein sequence ID" value="MBB1125353.1"/>
    <property type="molecule type" value="Genomic_DNA"/>
</dbReference>
<name>A0A839H6B3_9GAMM</name>
<keyword evidence="2" id="KW-0378">Hydrolase</keyword>
<organism evidence="2 3">
    <name type="scientific">Thiospirillum jenense</name>
    <dbReference type="NCBI Taxonomy" id="1653858"/>
    <lineage>
        <taxon>Bacteria</taxon>
        <taxon>Pseudomonadati</taxon>
        <taxon>Pseudomonadota</taxon>
        <taxon>Gammaproteobacteria</taxon>
        <taxon>Chromatiales</taxon>
        <taxon>Chromatiaceae</taxon>
        <taxon>Thiospirillum</taxon>
    </lineage>
</organism>
<comment type="caution">
    <text evidence="2">The sequence shown here is derived from an EMBL/GenBank/DDBJ whole genome shotgun (WGS) entry which is preliminary data.</text>
</comment>
<dbReference type="SUPFAM" id="SSF52980">
    <property type="entry name" value="Restriction endonuclease-like"/>
    <property type="match status" value="1"/>
</dbReference>
<feature type="domain" description="Putative restriction endonuclease" evidence="1">
    <location>
        <begin position="12"/>
        <end position="144"/>
    </location>
</feature>
<dbReference type="AlphaFoldDB" id="A0A839H6B3"/>
<dbReference type="InterPro" id="IPR008538">
    <property type="entry name" value="Uma2"/>
</dbReference>
<dbReference type="Proteomes" id="UP000548632">
    <property type="component" value="Unassembled WGS sequence"/>
</dbReference>
<dbReference type="GO" id="GO:0004519">
    <property type="term" value="F:endonuclease activity"/>
    <property type="evidence" value="ECO:0007669"/>
    <property type="project" value="UniProtKB-KW"/>
</dbReference>
<dbReference type="Pfam" id="PF05685">
    <property type="entry name" value="Uma2"/>
    <property type="match status" value="1"/>
</dbReference>
<dbReference type="Gene3D" id="3.90.1570.10">
    <property type="entry name" value="tt1808, chain A"/>
    <property type="match status" value="1"/>
</dbReference>
<evidence type="ECO:0000259" key="1">
    <source>
        <dbReference type="Pfam" id="PF05685"/>
    </source>
</evidence>
<gene>
    <name evidence="2" type="ORF">HUK38_03795</name>
</gene>
<dbReference type="InterPro" id="IPR011335">
    <property type="entry name" value="Restrct_endonuc-II-like"/>
</dbReference>
<keyword evidence="2" id="KW-0540">Nuclease</keyword>
<dbReference type="InterPro" id="IPR012296">
    <property type="entry name" value="Nuclease_put_TT1808"/>
</dbReference>
<protein>
    <submittedName>
        <fullName evidence="2">Uma2 family endonuclease</fullName>
    </submittedName>
</protein>